<dbReference type="EMBL" id="JAVJIU010000003">
    <property type="protein sequence ID" value="MDR5591016.1"/>
    <property type="molecule type" value="Genomic_DNA"/>
</dbReference>
<dbReference type="Pfam" id="PF12706">
    <property type="entry name" value="Lactamase_B_2"/>
    <property type="match status" value="1"/>
</dbReference>
<evidence type="ECO:0000256" key="1">
    <source>
        <dbReference type="SAM" id="Phobius"/>
    </source>
</evidence>
<protein>
    <submittedName>
        <fullName evidence="3">MBL fold metallo-hydrolase</fullName>
    </submittedName>
</protein>
<sequence length="362" mass="41626">MKKKLKMTAQIIIALLVTGLLYGIGYLYLNPQFGGKISKEEKLAFAQSNQWNGEKFRNLQTTTMDMDLKKMPGLIKDNFTGKAERGPQKELPIKEFDQELWDTKSEGAKFIWYGHSVGLFKLNNSNILIDPMFGADASPVGPIRTKRYSDSTLYIIDKLPQIDAVLISHDHYDHLDYDSFQKLKAKVKHFYVPLGVKRHLLRWSIETSRITEMDWWDTVTVNDIRINFVPSRHFSGRGLFDRDKSLWGGYTFTTKSENIYWSGDGGYGDHFKEIGEKLGPFDMAFVECGQYNENWGQIHMFPNESVQAAIDVKAEKAIPIHWGAFTLALHNWEDPIDGFIRTSLEKGLDYRIPELGEQLIIK</sequence>
<dbReference type="PANTHER" id="PTHR15032">
    <property type="entry name" value="N-ACYL-PHOSPHATIDYLETHANOLAMINE-HYDROLYZING PHOSPHOLIPASE D"/>
    <property type="match status" value="1"/>
</dbReference>
<reference evidence="4" key="1">
    <citation type="submission" date="2023-07" db="EMBL/GenBank/DDBJ databases">
        <title>Christiangramia sp. SM2212., a novel bacterium of the family Flavobacteriaceae isolated from the sea sediment.</title>
        <authorList>
            <person name="Wang J."/>
            <person name="Zhang X."/>
        </authorList>
    </citation>
    <scope>NUCLEOTIDE SEQUENCE [LARGE SCALE GENOMIC DNA]</scope>
    <source>
        <strain evidence="4">SM2212</strain>
    </source>
</reference>
<organism evidence="3 4">
    <name type="scientific">Christiangramia sediminicola</name>
    <dbReference type="NCBI Taxonomy" id="3073267"/>
    <lineage>
        <taxon>Bacteria</taxon>
        <taxon>Pseudomonadati</taxon>
        <taxon>Bacteroidota</taxon>
        <taxon>Flavobacteriia</taxon>
        <taxon>Flavobacteriales</taxon>
        <taxon>Flavobacteriaceae</taxon>
        <taxon>Christiangramia</taxon>
    </lineage>
</organism>
<dbReference type="PIRSF" id="PIRSF038896">
    <property type="entry name" value="NAPE-PLD"/>
    <property type="match status" value="1"/>
</dbReference>
<proteinExistence type="predicted"/>
<keyword evidence="1" id="KW-0812">Transmembrane</keyword>
<name>A0ABU1ERL7_9FLAO</name>
<dbReference type="Proteomes" id="UP001257234">
    <property type="component" value="Unassembled WGS sequence"/>
</dbReference>
<dbReference type="PANTHER" id="PTHR15032:SF4">
    <property type="entry name" value="N-ACYL-PHOSPHATIDYLETHANOLAMINE-HYDROLYZING PHOSPHOLIPASE D"/>
    <property type="match status" value="1"/>
</dbReference>
<dbReference type="Gene3D" id="3.60.15.10">
    <property type="entry name" value="Ribonuclease Z/Hydroxyacylglutathione hydrolase-like"/>
    <property type="match status" value="1"/>
</dbReference>
<keyword evidence="4" id="KW-1185">Reference proteome</keyword>
<evidence type="ECO:0000313" key="4">
    <source>
        <dbReference type="Proteomes" id="UP001257234"/>
    </source>
</evidence>
<keyword evidence="1" id="KW-0472">Membrane</keyword>
<evidence type="ECO:0000313" key="3">
    <source>
        <dbReference type="EMBL" id="MDR5591016.1"/>
    </source>
</evidence>
<accession>A0ABU1ERL7</accession>
<dbReference type="InterPro" id="IPR001279">
    <property type="entry name" value="Metallo-B-lactamas"/>
</dbReference>
<dbReference type="InterPro" id="IPR036866">
    <property type="entry name" value="RibonucZ/Hydroxyglut_hydro"/>
</dbReference>
<feature type="domain" description="Metallo-beta-lactamase" evidence="2">
    <location>
        <begin position="126"/>
        <end position="322"/>
    </location>
</feature>
<comment type="caution">
    <text evidence="3">The sequence shown here is derived from an EMBL/GenBank/DDBJ whole genome shotgun (WGS) entry which is preliminary data.</text>
</comment>
<keyword evidence="1" id="KW-1133">Transmembrane helix</keyword>
<feature type="transmembrane region" description="Helical" evidence="1">
    <location>
        <begin position="12"/>
        <end position="29"/>
    </location>
</feature>
<dbReference type="SUPFAM" id="SSF56281">
    <property type="entry name" value="Metallo-hydrolase/oxidoreductase"/>
    <property type="match status" value="1"/>
</dbReference>
<dbReference type="InterPro" id="IPR024884">
    <property type="entry name" value="NAPE-PLD"/>
</dbReference>
<evidence type="ECO:0000259" key="2">
    <source>
        <dbReference type="Pfam" id="PF12706"/>
    </source>
</evidence>
<dbReference type="RefSeq" id="WP_309561882.1">
    <property type="nucleotide sequence ID" value="NZ_JAVJIU010000003.1"/>
</dbReference>
<gene>
    <name evidence="3" type="ORF">RE431_10245</name>
</gene>